<accession>A0A1W1YJ91</accession>
<protein>
    <recommendedName>
        <fullName evidence="3 4">Dephospho-CoA kinase</fullName>
        <ecNumber evidence="3 4">2.7.1.24</ecNumber>
    </recommendedName>
    <alternativeName>
        <fullName evidence="3">Dephosphocoenzyme A kinase</fullName>
    </alternativeName>
</protein>
<dbReference type="Pfam" id="PF01121">
    <property type="entry name" value="CoaE"/>
    <property type="match status" value="1"/>
</dbReference>
<dbReference type="PANTHER" id="PTHR10695">
    <property type="entry name" value="DEPHOSPHO-COA KINASE-RELATED"/>
    <property type="match status" value="1"/>
</dbReference>
<dbReference type="PROSITE" id="PS51219">
    <property type="entry name" value="DPCK"/>
    <property type="match status" value="1"/>
</dbReference>
<dbReference type="Proteomes" id="UP000192790">
    <property type="component" value="Unassembled WGS sequence"/>
</dbReference>
<comment type="pathway">
    <text evidence="3">Cofactor biosynthesis; coenzyme A biosynthesis; CoA from (R)-pantothenate: step 5/5.</text>
</comment>
<organism evidence="5 6">
    <name type="scientific">Papillibacter cinnamivorans DSM 12816</name>
    <dbReference type="NCBI Taxonomy" id="1122930"/>
    <lineage>
        <taxon>Bacteria</taxon>
        <taxon>Bacillati</taxon>
        <taxon>Bacillota</taxon>
        <taxon>Clostridia</taxon>
        <taxon>Eubacteriales</taxon>
        <taxon>Oscillospiraceae</taxon>
        <taxon>Papillibacter</taxon>
    </lineage>
</organism>
<dbReference type="HAMAP" id="MF_00376">
    <property type="entry name" value="Dephospho_CoA_kinase"/>
    <property type="match status" value="1"/>
</dbReference>
<evidence type="ECO:0000313" key="6">
    <source>
        <dbReference type="Proteomes" id="UP000192790"/>
    </source>
</evidence>
<dbReference type="InterPro" id="IPR001977">
    <property type="entry name" value="Depp_CoAkinase"/>
</dbReference>
<comment type="similarity">
    <text evidence="3">Belongs to the CoaE family.</text>
</comment>
<sequence>MFIIGITGGTGAGKTTALRVMEELGGYVVDCDELYHDLLRESEMLKLEIVEQYGDVLTDGQIDRKKLGEIVFRDEASLLELENISHRYVKDELGKAMDIQRRNGRRLFAVDAIALFESGLSELCDVVVGVIAAPEVRIRRIMAREGIGEEYARLRVNAQKPDSFYRERCNLILENKDEPPEIFASHCRKVFSEMLMNR</sequence>
<dbReference type="GO" id="GO:0004140">
    <property type="term" value="F:dephospho-CoA kinase activity"/>
    <property type="evidence" value="ECO:0007669"/>
    <property type="project" value="UniProtKB-UniRule"/>
</dbReference>
<dbReference type="STRING" id="1122930.SAMN02745168_0465"/>
<evidence type="ECO:0000256" key="4">
    <source>
        <dbReference type="NCBIfam" id="TIGR00152"/>
    </source>
</evidence>
<dbReference type="EMBL" id="FWXW01000001">
    <property type="protein sequence ID" value="SMC36239.1"/>
    <property type="molecule type" value="Genomic_DNA"/>
</dbReference>
<dbReference type="RefSeq" id="WP_084233107.1">
    <property type="nucleotide sequence ID" value="NZ_FWXW01000001.1"/>
</dbReference>
<dbReference type="GO" id="GO:0015937">
    <property type="term" value="P:coenzyme A biosynthetic process"/>
    <property type="evidence" value="ECO:0007669"/>
    <property type="project" value="UniProtKB-UniRule"/>
</dbReference>
<dbReference type="UniPathway" id="UPA00241">
    <property type="reaction ID" value="UER00356"/>
</dbReference>
<dbReference type="AlphaFoldDB" id="A0A1W1YJ91"/>
<proteinExistence type="inferred from homology"/>
<evidence type="ECO:0000256" key="3">
    <source>
        <dbReference type="HAMAP-Rule" id="MF_00376"/>
    </source>
</evidence>
<name>A0A1W1YJ91_9FIRM</name>
<dbReference type="GO" id="GO:0005737">
    <property type="term" value="C:cytoplasm"/>
    <property type="evidence" value="ECO:0007669"/>
    <property type="project" value="UniProtKB-SubCell"/>
</dbReference>
<keyword evidence="3" id="KW-0808">Transferase</keyword>
<keyword evidence="3" id="KW-0173">Coenzyme A biosynthesis</keyword>
<keyword evidence="3 5" id="KW-0418">Kinase</keyword>
<dbReference type="PANTHER" id="PTHR10695:SF46">
    <property type="entry name" value="BIFUNCTIONAL COENZYME A SYNTHASE-RELATED"/>
    <property type="match status" value="1"/>
</dbReference>
<gene>
    <name evidence="3" type="primary">coaE</name>
    <name evidence="5" type="ORF">SAMN02745168_0465</name>
</gene>
<dbReference type="InterPro" id="IPR027417">
    <property type="entry name" value="P-loop_NTPase"/>
</dbReference>
<evidence type="ECO:0000256" key="2">
    <source>
        <dbReference type="ARBA" id="ARBA00022840"/>
    </source>
</evidence>
<evidence type="ECO:0000256" key="1">
    <source>
        <dbReference type="ARBA" id="ARBA00022741"/>
    </source>
</evidence>
<dbReference type="OrthoDB" id="9812943at2"/>
<keyword evidence="2 3" id="KW-0067">ATP-binding</keyword>
<evidence type="ECO:0000313" key="5">
    <source>
        <dbReference type="EMBL" id="SMC36239.1"/>
    </source>
</evidence>
<dbReference type="EC" id="2.7.1.24" evidence="3 4"/>
<comment type="subcellular location">
    <subcellularLocation>
        <location evidence="3">Cytoplasm</location>
    </subcellularLocation>
</comment>
<keyword evidence="6" id="KW-1185">Reference proteome</keyword>
<dbReference type="NCBIfam" id="TIGR00152">
    <property type="entry name" value="dephospho-CoA kinase"/>
    <property type="match status" value="1"/>
</dbReference>
<dbReference type="GO" id="GO:0005524">
    <property type="term" value="F:ATP binding"/>
    <property type="evidence" value="ECO:0007669"/>
    <property type="project" value="UniProtKB-UniRule"/>
</dbReference>
<comment type="catalytic activity">
    <reaction evidence="3">
        <text>3'-dephospho-CoA + ATP = ADP + CoA + H(+)</text>
        <dbReference type="Rhea" id="RHEA:18245"/>
        <dbReference type="ChEBI" id="CHEBI:15378"/>
        <dbReference type="ChEBI" id="CHEBI:30616"/>
        <dbReference type="ChEBI" id="CHEBI:57287"/>
        <dbReference type="ChEBI" id="CHEBI:57328"/>
        <dbReference type="ChEBI" id="CHEBI:456216"/>
        <dbReference type="EC" id="2.7.1.24"/>
    </reaction>
</comment>
<feature type="binding site" evidence="3">
    <location>
        <begin position="11"/>
        <end position="16"/>
    </location>
    <ligand>
        <name>ATP</name>
        <dbReference type="ChEBI" id="CHEBI:30616"/>
    </ligand>
</feature>
<keyword evidence="3" id="KW-0963">Cytoplasm</keyword>
<dbReference type="Gene3D" id="3.40.50.300">
    <property type="entry name" value="P-loop containing nucleotide triphosphate hydrolases"/>
    <property type="match status" value="1"/>
</dbReference>
<keyword evidence="1 3" id="KW-0547">Nucleotide-binding</keyword>
<reference evidence="5 6" key="1">
    <citation type="submission" date="2017-04" db="EMBL/GenBank/DDBJ databases">
        <authorList>
            <person name="Afonso C.L."/>
            <person name="Miller P.J."/>
            <person name="Scott M.A."/>
            <person name="Spackman E."/>
            <person name="Goraichik I."/>
            <person name="Dimitrov K.M."/>
            <person name="Suarez D.L."/>
            <person name="Swayne D.E."/>
        </authorList>
    </citation>
    <scope>NUCLEOTIDE SEQUENCE [LARGE SCALE GENOMIC DNA]</scope>
    <source>
        <strain evidence="5 6">DSM 12816</strain>
    </source>
</reference>
<dbReference type="SUPFAM" id="SSF52540">
    <property type="entry name" value="P-loop containing nucleoside triphosphate hydrolases"/>
    <property type="match status" value="1"/>
</dbReference>
<comment type="function">
    <text evidence="3">Catalyzes the phosphorylation of the 3'-hydroxyl group of dephosphocoenzyme A to form coenzyme A.</text>
</comment>
<dbReference type="CDD" id="cd02022">
    <property type="entry name" value="DPCK"/>
    <property type="match status" value="1"/>
</dbReference>